<dbReference type="PATRIC" id="fig|320778.3.peg.4034"/>
<dbReference type="Proteomes" id="UP000035909">
    <property type="component" value="Unassembled WGS sequence"/>
</dbReference>
<dbReference type="OrthoDB" id="5824983at2"/>
<evidence type="ECO:0000256" key="1">
    <source>
        <dbReference type="SAM" id="Coils"/>
    </source>
</evidence>
<gene>
    <name evidence="2" type="ORF">ABT57_18575</name>
</gene>
<dbReference type="EMBL" id="LDOU01000020">
    <property type="protein sequence ID" value="KLV06699.1"/>
    <property type="molecule type" value="Genomic_DNA"/>
</dbReference>
<sequence>MSQITKNKLIKALERLLSGDVTKLTSKELRNKARKGKLKINNSNVEKEAGLSAGALRRHDDVVLMIKNKSLEVQVAQDETTDSPIEVLQKEIKSLKGERAQANKKKKEYYDEAQSHKEALAVQAATHIKVVQELMEMLHESQREKAMDKIVSARSDNIIAPQFRKPK</sequence>
<evidence type="ECO:0000313" key="2">
    <source>
        <dbReference type="EMBL" id="KLV06699.1"/>
    </source>
</evidence>
<dbReference type="RefSeq" id="WP_047886769.1">
    <property type="nucleotide sequence ID" value="NZ_LDOU01000020.1"/>
</dbReference>
<evidence type="ECO:0000313" key="3">
    <source>
        <dbReference type="Proteomes" id="UP000035909"/>
    </source>
</evidence>
<name>A0A0J1H4N1_9GAMM</name>
<proteinExistence type="predicted"/>
<feature type="coiled-coil region" evidence="1">
    <location>
        <begin position="85"/>
        <end position="119"/>
    </location>
</feature>
<reference evidence="2 3" key="1">
    <citation type="submission" date="2015-05" db="EMBL/GenBank/DDBJ databases">
        <title>Photobacterium galathea sp. nov.</title>
        <authorList>
            <person name="Machado H."/>
            <person name="Gram L."/>
        </authorList>
    </citation>
    <scope>NUCLEOTIDE SEQUENCE [LARGE SCALE GENOMIC DNA]</scope>
    <source>
        <strain evidence="2 3">DSM 22954</strain>
    </source>
</reference>
<comment type="caution">
    <text evidence="2">The sequence shown here is derived from an EMBL/GenBank/DDBJ whole genome shotgun (WGS) entry which is preliminary data.</text>
</comment>
<keyword evidence="1" id="KW-0175">Coiled coil</keyword>
<protein>
    <submittedName>
        <fullName evidence="2">Bacterioferritin comigratory protein</fullName>
    </submittedName>
</protein>
<keyword evidence="3" id="KW-1185">Reference proteome</keyword>
<dbReference type="STRING" id="320778.ABT57_18575"/>
<organism evidence="2 3">
    <name type="scientific">Photobacterium ganghwense</name>
    <dbReference type="NCBI Taxonomy" id="320778"/>
    <lineage>
        <taxon>Bacteria</taxon>
        <taxon>Pseudomonadati</taxon>
        <taxon>Pseudomonadota</taxon>
        <taxon>Gammaproteobacteria</taxon>
        <taxon>Vibrionales</taxon>
        <taxon>Vibrionaceae</taxon>
        <taxon>Photobacterium</taxon>
    </lineage>
</organism>
<accession>A0A0J1H4N1</accession>
<dbReference type="AlphaFoldDB" id="A0A0J1H4N1"/>